<dbReference type="EMBL" id="BAAAQD010000056">
    <property type="protein sequence ID" value="GAA1575847.1"/>
    <property type="molecule type" value="Genomic_DNA"/>
</dbReference>
<reference evidence="1 2" key="1">
    <citation type="journal article" date="2019" name="Int. J. Syst. Evol. Microbiol.">
        <title>The Global Catalogue of Microorganisms (GCM) 10K type strain sequencing project: providing services to taxonomists for standard genome sequencing and annotation.</title>
        <authorList>
            <consortium name="The Broad Institute Genomics Platform"/>
            <consortium name="The Broad Institute Genome Sequencing Center for Infectious Disease"/>
            <person name="Wu L."/>
            <person name="Ma J."/>
        </authorList>
    </citation>
    <scope>NUCLEOTIDE SEQUENCE [LARGE SCALE GENOMIC DNA]</scope>
    <source>
        <strain evidence="1 2">JCM 15933</strain>
    </source>
</reference>
<comment type="caution">
    <text evidence="1">The sequence shown here is derived from an EMBL/GenBank/DDBJ whole genome shotgun (WGS) entry which is preliminary data.</text>
</comment>
<gene>
    <name evidence="1" type="ORF">GCM10009827_117190</name>
</gene>
<evidence type="ECO:0000313" key="1">
    <source>
        <dbReference type="EMBL" id="GAA1575847.1"/>
    </source>
</evidence>
<evidence type="ECO:0000313" key="2">
    <source>
        <dbReference type="Proteomes" id="UP001501470"/>
    </source>
</evidence>
<sequence>MALTALTDVGIRAAPAAHIHMRWLTVGSSTVLCGGTALFGSYSCRGWHDRSWVSVTAPPNPSTVGGGATRSARSAPITLCANAFVHTPG</sequence>
<dbReference type="Proteomes" id="UP001501470">
    <property type="component" value="Unassembled WGS sequence"/>
</dbReference>
<protein>
    <submittedName>
        <fullName evidence="1">Uncharacterized protein</fullName>
    </submittedName>
</protein>
<accession>A0ABN2DH72</accession>
<name>A0ABN2DH72_9ACTN</name>
<organism evidence="1 2">
    <name type="scientific">Dactylosporangium maewongense</name>
    <dbReference type="NCBI Taxonomy" id="634393"/>
    <lineage>
        <taxon>Bacteria</taxon>
        <taxon>Bacillati</taxon>
        <taxon>Actinomycetota</taxon>
        <taxon>Actinomycetes</taxon>
        <taxon>Micromonosporales</taxon>
        <taxon>Micromonosporaceae</taxon>
        <taxon>Dactylosporangium</taxon>
    </lineage>
</organism>
<proteinExistence type="predicted"/>
<keyword evidence="2" id="KW-1185">Reference proteome</keyword>